<dbReference type="OrthoDB" id="5359231at2759"/>
<name>A0A6A7BBN0_9PLEO</name>
<feature type="compositionally biased region" description="Polar residues" evidence="1">
    <location>
        <begin position="483"/>
        <end position="496"/>
    </location>
</feature>
<evidence type="ECO:0000313" key="3">
    <source>
        <dbReference type="EMBL" id="KAF2851749.1"/>
    </source>
</evidence>
<evidence type="ECO:0000313" key="4">
    <source>
        <dbReference type="Proteomes" id="UP000799423"/>
    </source>
</evidence>
<dbReference type="Proteomes" id="UP000799423">
    <property type="component" value="Unassembled WGS sequence"/>
</dbReference>
<dbReference type="SMART" id="SM00256">
    <property type="entry name" value="FBOX"/>
    <property type="match status" value="1"/>
</dbReference>
<evidence type="ECO:0000259" key="2">
    <source>
        <dbReference type="PROSITE" id="PS50181"/>
    </source>
</evidence>
<dbReference type="PROSITE" id="PS50181">
    <property type="entry name" value="FBOX"/>
    <property type="match status" value="1"/>
</dbReference>
<gene>
    <name evidence="3" type="ORF">T440DRAFT_393981</name>
</gene>
<dbReference type="Pfam" id="PF12937">
    <property type="entry name" value="F-box-like"/>
    <property type="match status" value="1"/>
</dbReference>
<sequence>MTISLDRLPYDILFQVASSLPLEEIVNLSQTCRQLSILLDERTLCRRTVEEQHSYTIEAEKARSGKITYKQACLAIYDRRHAISSAYPFSARVAGYGNTFLYLQGTLCVLNGNTVEVSGVHPRSDPVQLNLVDIIRSILGNAGAGDFNVSLLYYSDSILAVHVTEPKQSDGSYIFAINTTAVPPNGRRVERAMQIASSSKLFVRHTSRYLYYGTHTGVGDDGHHKWEIDGVSLNPNFPLPRRVRPLLLEEFHGTDIGSTVAFEIHNDFFYAVSNQGTFEVEEIDYTSFYHTIRFPISDPQAEKIEANDRLYRRQHQEGPIHDSWTDLTLQLDERTNETVIVESRREWAQASSRQSRTFYVTKLKLNEQNDSLNDNPMDDDSDSAPQLPDDILTTLLDSTDKCHYMLTPPQHSSSQHAEFPPSDPTPRSFILARTKFRAYSYNSTSFLDIVEDDRCCPDNNNTDPFKQPCLRLRIGSRREYVPQSYSSLTTTGSEMDSASMDKGKQRADIQDAPFESDFVDKTRYKYAPVRMWPPPKRCCPCARRLHGILSPSLPGAGGVAGARSVVGVLDERSLVYMVKAGRGYGVGDGGVGAVVVVEFCRGDGVSASLRGNGLSAGAASCSNAMAIATGDALEHVDGSSSTDLETWQWTPGHERRCQAGDCH</sequence>
<protein>
    <recommendedName>
        <fullName evidence="2">F-box domain-containing protein</fullName>
    </recommendedName>
</protein>
<dbReference type="AlphaFoldDB" id="A0A6A7BBN0"/>
<dbReference type="SUPFAM" id="SSF81383">
    <property type="entry name" value="F-box domain"/>
    <property type="match status" value="1"/>
</dbReference>
<proteinExistence type="predicted"/>
<feature type="domain" description="F-box" evidence="2">
    <location>
        <begin position="2"/>
        <end position="48"/>
    </location>
</feature>
<dbReference type="InterPro" id="IPR001810">
    <property type="entry name" value="F-box_dom"/>
</dbReference>
<dbReference type="InterPro" id="IPR036047">
    <property type="entry name" value="F-box-like_dom_sf"/>
</dbReference>
<organism evidence="3 4">
    <name type="scientific">Plenodomus tracheiphilus IPT5</name>
    <dbReference type="NCBI Taxonomy" id="1408161"/>
    <lineage>
        <taxon>Eukaryota</taxon>
        <taxon>Fungi</taxon>
        <taxon>Dikarya</taxon>
        <taxon>Ascomycota</taxon>
        <taxon>Pezizomycotina</taxon>
        <taxon>Dothideomycetes</taxon>
        <taxon>Pleosporomycetidae</taxon>
        <taxon>Pleosporales</taxon>
        <taxon>Pleosporineae</taxon>
        <taxon>Leptosphaeriaceae</taxon>
        <taxon>Plenodomus</taxon>
    </lineage>
</organism>
<accession>A0A6A7BBN0</accession>
<dbReference type="EMBL" id="MU006301">
    <property type="protein sequence ID" value="KAF2851749.1"/>
    <property type="molecule type" value="Genomic_DNA"/>
</dbReference>
<keyword evidence="4" id="KW-1185">Reference proteome</keyword>
<reference evidence="3" key="1">
    <citation type="submission" date="2020-01" db="EMBL/GenBank/DDBJ databases">
        <authorList>
            <consortium name="DOE Joint Genome Institute"/>
            <person name="Haridas S."/>
            <person name="Albert R."/>
            <person name="Binder M."/>
            <person name="Bloem J."/>
            <person name="Labutti K."/>
            <person name="Salamov A."/>
            <person name="Andreopoulos B."/>
            <person name="Baker S.E."/>
            <person name="Barry K."/>
            <person name="Bills G."/>
            <person name="Bluhm B.H."/>
            <person name="Cannon C."/>
            <person name="Castanera R."/>
            <person name="Culley D.E."/>
            <person name="Daum C."/>
            <person name="Ezra D."/>
            <person name="Gonzalez J.B."/>
            <person name="Henrissat B."/>
            <person name="Kuo A."/>
            <person name="Liang C."/>
            <person name="Lipzen A."/>
            <person name="Lutzoni F."/>
            <person name="Magnuson J."/>
            <person name="Mondo S."/>
            <person name="Nolan M."/>
            <person name="Ohm R."/>
            <person name="Pangilinan J."/>
            <person name="Park H.-J."/>
            <person name="Ramirez L."/>
            <person name="Alfaro M."/>
            <person name="Sun H."/>
            <person name="Tritt A."/>
            <person name="Yoshinaga Y."/>
            <person name="Zwiers L.-H."/>
            <person name="Turgeon B.G."/>
            <person name="Goodwin S.B."/>
            <person name="Spatafora J.W."/>
            <person name="Crous P.W."/>
            <person name="Grigoriev I.V."/>
        </authorList>
    </citation>
    <scope>NUCLEOTIDE SEQUENCE</scope>
    <source>
        <strain evidence="3">IPT5</strain>
    </source>
</reference>
<dbReference type="Gene3D" id="1.20.1280.50">
    <property type="match status" value="1"/>
</dbReference>
<feature type="region of interest" description="Disordered" evidence="1">
    <location>
        <begin position="483"/>
        <end position="507"/>
    </location>
</feature>
<evidence type="ECO:0000256" key="1">
    <source>
        <dbReference type="SAM" id="MobiDB-lite"/>
    </source>
</evidence>